<dbReference type="InterPro" id="IPR002016">
    <property type="entry name" value="Haem_peroxidase"/>
</dbReference>
<evidence type="ECO:0000313" key="13">
    <source>
        <dbReference type="Proteomes" id="UP000753802"/>
    </source>
</evidence>
<dbReference type="InterPro" id="IPR000763">
    <property type="entry name" value="Catalase_peroxidase"/>
</dbReference>
<comment type="catalytic activity">
    <reaction evidence="7 8 9">
        <text>2 H2O2 = O2 + 2 H2O</text>
        <dbReference type="Rhea" id="RHEA:20309"/>
        <dbReference type="ChEBI" id="CHEBI:15377"/>
        <dbReference type="ChEBI" id="CHEBI:15379"/>
        <dbReference type="ChEBI" id="CHEBI:16240"/>
        <dbReference type="EC" id="1.11.1.21"/>
    </reaction>
</comment>
<evidence type="ECO:0000256" key="5">
    <source>
        <dbReference type="ARBA" id="ARBA00023004"/>
    </source>
</evidence>
<evidence type="ECO:0000256" key="6">
    <source>
        <dbReference type="ARBA" id="ARBA00023324"/>
    </source>
</evidence>
<comment type="PTM">
    <text evidence="8">Formation of the three residue Trp-Tyr-Met cross-link is important for the catalase, but not the peroxidase activity of the enzyme.</text>
</comment>
<dbReference type="Gene3D" id="1.10.420.10">
    <property type="entry name" value="Peroxidase, domain 2"/>
    <property type="match status" value="2"/>
</dbReference>
<comment type="similarity">
    <text evidence="8 9">Belongs to the peroxidase family. Peroxidase/catalase subfamily.</text>
</comment>
<evidence type="ECO:0000256" key="1">
    <source>
        <dbReference type="ARBA" id="ARBA00022559"/>
    </source>
</evidence>
<dbReference type="InterPro" id="IPR019794">
    <property type="entry name" value="Peroxidases_AS"/>
</dbReference>
<accession>A0ABW9ZWY9</accession>
<dbReference type="InterPro" id="IPR010255">
    <property type="entry name" value="Haem_peroxidase_sf"/>
</dbReference>
<feature type="binding site" description="axial binding residue" evidence="8">
    <location>
        <position position="287"/>
    </location>
    <ligand>
        <name>heme b</name>
        <dbReference type="ChEBI" id="CHEBI:60344"/>
    </ligand>
    <ligandPart>
        <name>Fe</name>
        <dbReference type="ChEBI" id="CHEBI:18248"/>
    </ligandPart>
</feature>
<evidence type="ECO:0000256" key="9">
    <source>
        <dbReference type="RuleBase" id="RU003451"/>
    </source>
</evidence>
<evidence type="ECO:0000256" key="8">
    <source>
        <dbReference type="HAMAP-Rule" id="MF_01961"/>
    </source>
</evidence>
<name>A0ABW9ZWY9_9BACT</name>
<evidence type="ECO:0000256" key="2">
    <source>
        <dbReference type="ARBA" id="ARBA00022617"/>
    </source>
</evidence>
<dbReference type="NCBIfam" id="NF011635">
    <property type="entry name" value="PRK15061.1"/>
    <property type="match status" value="1"/>
</dbReference>
<proteinExistence type="inferred from homology"/>
<sequence>MESNDISKCPFHNGSMKQNVAGGGTRNRDWWPNQLKVNILRQHSSLSNPMEENFNYAEAFKSLDLEAVKKDLHALMTDSQDWWPADFGHYGPLFIRMAWHSAGTYRVTDGRGGAGAGQQRFAPLNSWPDNVSLDKARRLLWPIKQKYGNKISWADLMILTGNVALESMGFKTFGFAGGREDVWEPQEDVYWGSETTWLGGDVRYAHGSDGVEKTHGVLVSDDDADGDIHSRNLEKPLAAVQMGLIYVNPEGPDGNPDPIAAAKDIRDTFGRMAMNDEETVALIAGGHSFGKTHGAAPATHVGKEPEAATIESQGFGWHNSYGSGKGPDTITSGLEVTWTKTPTQWSNNFFENLFGFEWELGKSPAGAQQWVAKNADKIIPDAFDKSKAHVPTMLTTDLSLRFDPAYEKISRRFLNDPDAFADAFARAWFKLTHRDMGPVTRYLGPDVPKEVLLWQDPIPAVDHVLIDAGDIAALKTKILASGLSVSQLVATAWASASTFRGSDKRGGANGARIRLAPQRYWQVNTSAGISKVLDALETIQKDFNGSQHDGKKVSMADLIVLAGNAAVEKAARDGGHAVTVPFTPGRMDASQEQTDVESMGYLEPVADGFRNYRKGKSTISTEALLIDKAQLLTLTAPELTVLVGGLRVLNTNFDGSAHGVFTSRTEVLSNDFFVNLLDMGTEWKAASQDRELFNGSDRKTGAAKWTATRADLVFGSNSELRAVAEVYAGSDAQGKFVNDFVAAWNKVMHLDRFDLKH</sequence>
<dbReference type="Pfam" id="PF00141">
    <property type="entry name" value="peroxidase"/>
    <property type="match status" value="2"/>
</dbReference>
<evidence type="ECO:0000256" key="7">
    <source>
        <dbReference type="ARBA" id="ARBA00049145"/>
    </source>
</evidence>
<protein>
    <recommendedName>
        <fullName evidence="8 9">Catalase-peroxidase</fullName>
        <shortName evidence="8">CP</shortName>
        <ecNumber evidence="8 9">1.11.1.21</ecNumber>
    </recommendedName>
    <alternativeName>
        <fullName evidence="8">Peroxidase/catalase</fullName>
    </alternativeName>
</protein>
<dbReference type="RefSeq" id="WP_161819829.1">
    <property type="nucleotide sequence ID" value="NZ_JAACJS010000015.1"/>
</dbReference>
<dbReference type="GO" id="GO:0004601">
    <property type="term" value="F:peroxidase activity"/>
    <property type="evidence" value="ECO:0007669"/>
    <property type="project" value="UniProtKB-KW"/>
</dbReference>
<evidence type="ECO:0000256" key="3">
    <source>
        <dbReference type="ARBA" id="ARBA00022723"/>
    </source>
</evidence>
<comment type="subunit">
    <text evidence="8">Homodimer or homotetramer.</text>
</comment>
<keyword evidence="1 8" id="KW-0575">Peroxidase</keyword>
<dbReference type="PROSITE" id="PS00435">
    <property type="entry name" value="PEROXIDASE_1"/>
    <property type="match status" value="1"/>
</dbReference>
<evidence type="ECO:0000256" key="10">
    <source>
        <dbReference type="SAM" id="MobiDB-lite"/>
    </source>
</evidence>
<comment type="cofactor">
    <cofactor evidence="8">
        <name>heme b</name>
        <dbReference type="ChEBI" id="CHEBI:60344"/>
    </cofactor>
    <text evidence="8">Binds 1 heme b (iron(II)-protoporphyrin IX) group per dimer.</text>
</comment>
<dbReference type="SUPFAM" id="SSF48113">
    <property type="entry name" value="Heme-dependent peroxidases"/>
    <property type="match status" value="2"/>
</dbReference>
<feature type="active site" description="Proton acceptor" evidence="8">
    <location>
        <position position="100"/>
    </location>
</feature>
<feature type="site" description="Transition state stabilizer" evidence="8">
    <location>
        <position position="96"/>
    </location>
</feature>
<dbReference type="Proteomes" id="UP000753802">
    <property type="component" value="Unassembled WGS sequence"/>
</dbReference>
<keyword evidence="2 8" id="KW-0349">Heme</keyword>
<feature type="cross-link" description="Tryptophyl-tyrosyl-methioninium (Tyr-Met) (with Trp-99)" evidence="8">
    <location>
        <begin position="246"/>
        <end position="272"/>
    </location>
</feature>
<keyword evidence="6 8" id="KW-0376">Hydrogen peroxide</keyword>
<keyword evidence="3 8" id="KW-0479">Metal-binding</keyword>
<dbReference type="PROSITE" id="PS00436">
    <property type="entry name" value="PEROXIDASE_2"/>
    <property type="match status" value="1"/>
</dbReference>
<organism evidence="12 13">
    <name type="scientific">Sediminibacterium roseum</name>
    <dbReference type="NCBI Taxonomy" id="1978412"/>
    <lineage>
        <taxon>Bacteria</taxon>
        <taxon>Pseudomonadati</taxon>
        <taxon>Bacteroidota</taxon>
        <taxon>Chitinophagia</taxon>
        <taxon>Chitinophagales</taxon>
        <taxon>Chitinophagaceae</taxon>
        <taxon>Sediminibacterium</taxon>
    </lineage>
</organism>
<dbReference type="PANTHER" id="PTHR30555:SF0">
    <property type="entry name" value="CATALASE-PEROXIDASE"/>
    <property type="match status" value="1"/>
</dbReference>
<dbReference type="HAMAP" id="MF_01961">
    <property type="entry name" value="Catal_peroxid"/>
    <property type="match status" value="1"/>
</dbReference>
<evidence type="ECO:0000313" key="12">
    <source>
        <dbReference type="EMBL" id="NCI51549.1"/>
    </source>
</evidence>
<dbReference type="PRINTS" id="PR00458">
    <property type="entry name" value="PEROXIDASE"/>
</dbReference>
<dbReference type="EMBL" id="JAACJS010000015">
    <property type="protein sequence ID" value="NCI51549.1"/>
    <property type="molecule type" value="Genomic_DNA"/>
</dbReference>
<dbReference type="PRINTS" id="PR00460">
    <property type="entry name" value="BPEROXIDASE"/>
</dbReference>
<evidence type="ECO:0000256" key="4">
    <source>
        <dbReference type="ARBA" id="ARBA00023002"/>
    </source>
</evidence>
<feature type="domain" description="Plant heme peroxidase family profile" evidence="11">
    <location>
        <begin position="133"/>
        <end position="451"/>
    </location>
</feature>
<dbReference type="CDD" id="cd00649">
    <property type="entry name" value="catalase_peroxidase_1"/>
    <property type="match status" value="1"/>
</dbReference>
<evidence type="ECO:0000259" key="11">
    <source>
        <dbReference type="PROSITE" id="PS50873"/>
    </source>
</evidence>
<comment type="function">
    <text evidence="8">Bifunctional enzyme with both catalase and broad-spectrum peroxidase activity.</text>
</comment>
<gene>
    <name evidence="8 12" type="primary">katG</name>
    <name evidence="12" type="ORF">GWC95_16590</name>
</gene>
<comment type="catalytic activity">
    <reaction evidence="8 9">
        <text>H2O2 + AH2 = A + 2 H2O</text>
        <dbReference type="Rhea" id="RHEA:30275"/>
        <dbReference type="ChEBI" id="CHEBI:13193"/>
        <dbReference type="ChEBI" id="CHEBI:15377"/>
        <dbReference type="ChEBI" id="CHEBI:16240"/>
        <dbReference type="ChEBI" id="CHEBI:17499"/>
        <dbReference type="EC" id="1.11.1.21"/>
    </reaction>
</comment>
<keyword evidence="4 8" id="KW-0560">Oxidoreductase</keyword>
<dbReference type="EC" id="1.11.1.21" evidence="8 9"/>
<keyword evidence="5 8" id="KW-0408">Iron</keyword>
<reference evidence="12 13" key="1">
    <citation type="submission" date="2020-01" db="EMBL/GenBank/DDBJ databases">
        <title>Genome analysis.</title>
        <authorList>
            <person name="Wu S."/>
            <person name="Wang G."/>
        </authorList>
    </citation>
    <scope>NUCLEOTIDE SEQUENCE [LARGE SCALE GENOMIC DNA]</scope>
    <source>
        <strain evidence="12 13">SYL130</strain>
    </source>
</reference>
<keyword evidence="13" id="KW-1185">Reference proteome</keyword>
<dbReference type="PROSITE" id="PS50873">
    <property type="entry name" value="PEROXIDASE_4"/>
    <property type="match status" value="1"/>
</dbReference>
<dbReference type="NCBIfam" id="TIGR00198">
    <property type="entry name" value="cat_per_HPI"/>
    <property type="match status" value="1"/>
</dbReference>
<dbReference type="CDD" id="cd08200">
    <property type="entry name" value="catalase_peroxidase_2"/>
    <property type="match status" value="1"/>
</dbReference>
<feature type="region of interest" description="Disordered" evidence="10">
    <location>
        <begin position="1"/>
        <end position="27"/>
    </location>
</feature>
<dbReference type="Gene3D" id="1.10.520.10">
    <property type="match status" value="2"/>
</dbReference>
<dbReference type="InterPro" id="IPR019793">
    <property type="entry name" value="Peroxidases_heam-ligand_BS"/>
</dbReference>
<comment type="caution">
    <text evidence="12">The sequence shown here is derived from an EMBL/GenBank/DDBJ whole genome shotgun (WGS) entry which is preliminary data.</text>
</comment>
<dbReference type="PANTHER" id="PTHR30555">
    <property type="entry name" value="HYDROPEROXIDASE I, BIFUNCTIONAL CATALASE-PEROXIDASE"/>
    <property type="match status" value="1"/>
</dbReference>
<comment type="caution">
    <text evidence="8">Lacks conserved residue(s) required for the propagation of feature annotation.</text>
</comment>